<comment type="subunit">
    <text evidence="2 5">Homopentamer.</text>
</comment>
<evidence type="ECO:0000256" key="5">
    <source>
        <dbReference type="RuleBase" id="RU362066"/>
    </source>
</evidence>
<feature type="domain" description="Flagellar hook-associated protein 2 C-terminal" evidence="7">
    <location>
        <begin position="335"/>
        <end position="564"/>
    </location>
</feature>
<evidence type="ECO:0000259" key="6">
    <source>
        <dbReference type="Pfam" id="PF02465"/>
    </source>
</evidence>
<keyword evidence="5" id="KW-0964">Secreted</keyword>
<comment type="function">
    <text evidence="5">Required for morphogenesis and for the elongation of the flagellar filament by facilitating polymerization of the flagellin monomers at the tip of growing filament. Forms a capping structure, which prevents flagellin subunits (transported through the central channel of the flagellum) from leaking out without polymerization at the distal end.</text>
</comment>
<keyword evidence="8" id="KW-0282">Flagellum</keyword>
<dbReference type="InterPro" id="IPR040026">
    <property type="entry name" value="FliD"/>
</dbReference>
<dbReference type="Pfam" id="PF07196">
    <property type="entry name" value="Flagellin_IN"/>
    <property type="match status" value="1"/>
</dbReference>
<dbReference type="InterPro" id="IPR010809">
    <property type="entry name" value="FliD_C"/>
</dbReference>
<dbReference type="AlphaFoldDB" id="A0AB73HUB3"/>
<comment type="subcellular location">
    <subcellularLocation>
        <location evidence="5">Secreted</location>
    </subcellularLocation>
    <subcellularLocation>
        <location evidence="5">Bacterial flagellum</location>
    </subcellularLocation>
</comment>
<dbReference type="GO" id="GO:0007155">
    <property type="term" value="P:cell adhesion"/>
    <property type="evidence" value="ECO:0007669"/>
    <property type="project" value="InterPro"/>
</dbReference>
<dbReference type="InterPro" id="IPR010810">
    <property type="entry name" value="Flagellin_hook_IN_motif"/>
</dbReference>
<keyword evidence="4 5" id="KW-0975">Bacterial flagellum</keyword>
<dbReference type="PANTHER" id="PTHR30288:SF0">
    <property type="entry name" value="FLAGELLAR HOOK-ASSOCIATED PROTEIN 2"/>
    <property type="match status" value="1"/>
</dbReference>
<dbReference type="GO" id="GO:0009421">
    <property type="term" value="C:bacterial-type flagellum filament cap"/>
    <property type="evidence" value="ECO:0007669"/>
    <property type="project" value="InterPro"/>
</dbReference>
<dbReference type="PANTHER" id="PTHR30288">
    <property type="entry name" value="FLAGELLAR CAP/ASSEMBLY PROTEIN FLID"/>
    <property type="match status" value="1"/>
</dbReference>
<keyword evidence="8" id="KW-0969">Cilium</keyword>
<gene>
    <name evidence="8" type="primary">fliD</name>
    <name evidence="8" type="ORF">N7380_04340</name>
</gene>
<reference evidence="8" key="1">
    <citation type="submission" date="2022-09" db="EMBL/GenBank/DDBJ databases">
        <title>Intensive care unit water sources are persistently colonized with multi-drug resistant bacteria and are the site of extensive horizontal gene transfer of antibiotic resistance genes.</title>
        <authorList>
            <person name="Diorio-Toth L."/>
        </authorList>
    </citation>
    <scope>NUCLEOTIDE SEQUENCE</scope>
    <source>
        <strain evidence="8">GD04146</strain>
    </source>
</reference>
<dbReference type="InterPro" id="IPR003481">
    <property type="entry name" value="FliD_N"/>
</dbReference>
<evidence type="ECO:0000259" key="7">
    <source>
        <dbReference type="Pfam" id="PF07195"/>
    </source>
</evidence>
<dbReference type="GO" id="GO:0009424">
    <property type="term" value="C:bacterial-type flagellum hook"/>
    <property type="evidence" value="ECO:0007669"/>
    <property type="project" value="UniProtKB-UniRule"/>
</dbReference>
<dbReference type="RefSeq" id="WP_279999949.1">
    <property type="nucleotide sequence ID" value="NZ_JAODZF010000002.1"/>
</dbReference>
<dbReference type="Pfam" id="PF02465">
    <property type="entry name" value="FliD_N"/>
    <property type="match status" value="1"/>
</dbReference>
<sequence>MAGILGVGSGIDIDSIVTALVNAEKAPKTLQLDRLEKTTTSRFSALGTLKGSLSALQTSIQGLNKSSIFDSRTASSTSTSVLTAKASTSAIAGKYSVQVQQLASGSKVGLQSVASSSATFNSGTLTISAGSSSFEVDVTAANNTLAGLRDSINAEGKSAGISATIVSDSSGSRLVLSSGKTGEGNDIKVVASEDGVTSGTVALTTQAFQPSVSLKLPNIAGGALSTFQGGDIAISSGSVNLNVTIPDGFTLEDVRDLININGNPQGISAAIESDSSGARLVLSSSNGSSLTSTVTSSGGSVGSNALTALAPASDAVATATGPNSSTGAAGIITQAKSSVLFVDGLKVVSDSNSVTTAVEGVTLSLVSAQSATDIAAGKTIDITVGTDKAAVKGNLQKFVDAYNSMMTTVGQLTAVVPVGEDDAPVTGALVGDVTARGLVAGLRAELVKMSSDGSIKALAQLGITTQKDGTLKIDDTVLSSALDNNFDQVAEYLAGDKGLMGRLESNVNDYLKTNGVLDQRTKALQSTLTNIDDQREALDLRIEKLQERLVAQYTAMDQLVASLKKTSESLTNQLASLPGFVKKD</sequence>
<protein>
    <recommendedName>
        <fullName evidence="5">Flagellar hook-associated protein 2</fullName>
        <shortName evidence="5">HAP2</shortName>
    </recommendedName>
    <alternativeName>
        <fullName evidence="5">Flagellar cap protein</fullName>
    </alternativeName>
</protein>
<dbReference type="Proteomes" id="UP001158058">
    <property type="component" value="Unassembled WGS sequence"/>
</dbReference>
<name>A0AB73HUB3_AQUAC</name>
<dbReference type="Pfam" id="PF07195">
    <property type="entry name" value="FliD_C"/>
    <property type="match status" value="1"/>
</dbReference>
<comment type="similarity">
    <text evidence="1 5">Belongs to the FliD family.</text>
</comment>
<evidence type="ECO:0000256" key="1">
    <source>
        <dbReference type="ARBA" id="ARBA00009764"/>
    </source>
</evidence>
<feature type="domain" description="Flagellar hook-associated protein 2 N-terminal" evidence="6">
    <location>
        <begin position="9"/>
        <end position="105"/>
    </location>
</feature>
<keyword evidence="8" id="KW-0966">Cell projection</keyword>
<organism evidence="8 9">
    <name type="scientific">Aquipseudomonas alcaligenes</name>
    <name type="common">Pseudomonas alcaligenes</name>
    <dbReference type="NCBI Taxonomy" id="43263"/>
    <lineage>
        <taxon>Bacteria</taxon>
        <taxon>Pseudomonadati</taxon>
        <taxon>Pseudomonadota</taxon>
        <taxon>Gammaproteobacteria</taxon>
        <taxon>Pseudomonadales</taxon>
        <taxon>Pseudomonadaceae</taxon>
        <taxon>Aquipseudomonas</taxon>
    </lineage>
</organism>
<dbReference type="GO" id="GO:0005576">
    <property type="term" value="C:extracellular region"/>
    <property type="evidence" value="ECO:0007669"/>
    <property type="project" value="UniProtKB-SubCell"/>
</dbReference>
<evidence type="ECO:0000256" key="2">
    <source>
        <dbReference type="ARBA" id="ARBA00011255"/>
    </source>
</evidence>
<keyword evidence="3" id="KW-0175">Coiled coil</keyword>
<evidence type="ECO:0000256" key="3">
    <source>
        <dbReference type="ARBA" id="ARBA00023054"/>
    </source>
</evidence>
<evidence type="ECO:0000313" key="9">
    <source>
        <dbReference type="Proteomes" id="UP001158058"/>
    </source>
</evidence>
<comment type="caution">
    <text evidence="8">The sequence shown here is derived from an EMBL/GenBank/DDBJ whole genome shotgun (WGS) entry which is preliminary data.</text>
</comment>
<dbReference type="EMBL" id="JAODZF010000002">
    <property type="protein sequence ID" value="MDH0141535.1"/>
    <property type="molecule type" value="Genomic_DNA"/>
</dbReference>
<accession>A0AB73HUB3</accession>
<proteinExistence type="inferred from homology"/>
<evidence type="ECO:0000313" key="8">
    <source>
        <dbReference type="EMBL" id="MDH0141535.1"/>
    </source>
</evidence>
<evidence type="ECO:0000256" key="4">
    <source>
        <dbReference type="ARBA" id="ARBA00023143"/>
    </source>
</evidence>
<dbReference type="GO" id="GO:0071973">
    <property type="term" value="P:bacterial-type flagellum-dependent cell motility"/>
    <property type="evidence" value="ECO:0007669"/>
    <property type="project" value="TreeGrafter"/>
</dbReference>